<name>A0A6A4IBD2_9AGAR</name>
<accession>A0A6A4IBD2</accession>
<protein>
    <recommendedName>
        <fullName evidence="3">WW domain-containing protein</fullName>
    </recommendedName>
</protein>
<reference evidence="1" key="1">
    <citation type="journal article" date="2019" name="Environ. Microbiol.">
        <title>Fungal ecological strategies reflected in gene transcription - a case study of two litter decomposers.</title>
        <authorList>
            <person name="Barbi F."/>
            <person name="Kohler A."/>
            <person name="Barry K."/>
            <person name="Baskaran P."/>
            <person name="Daum C."/>
            <person name="Fauchery L."/>
            <person name="Ihrmark K."/>
            <person name="Kuo A."/>
            <person name="LaButti K."/>
            <person name="Lipzen A."/>
            <person name="Morin E."/>
            <person name="Grigoriev I.V."/>
            <person name="Henrissat B."/>
            <person name="Lindahl B."/>
            <person name="Martin F."/>
        </authorList>
    </citation>
    <scope>NUCLEOTIDE SEQUENCE</scope>
    <source>
        <strain evidence="1">JB14</strain>
    </source>
</reference>
<sequence length="331" mass="38519">MNSSLLLEKTTGIQSLSEGNLRPITSLATGRYDKCSFANPNSITLTPGYPYVQGTIPSYLPQQWTAYTHPEGQLYFHRNAMLQITTDAYLYSPEILDKVLYWAKTIEALLEEKNIPLSNTIELFILIEDDDCAYYFIDHASRSQFWLEPLRSDEMGIPDVDSHSHLNIYLEHLYWCHLEHFPMHFGGLPVKVVDDLICVFSHALTDQITSQTSTFFYTRKECKQFIKVLKLARQNSADGHQVCVVARLWRQVCDHRFQTHYGQETSRLSRDQAILYDRPEPSRVSAVARYMTFNSSDVYLAKLNDFQWQPFIRRSLQGWKRSFWTAFAIIM</sequence>
<organism evidence="1 2">
    <name type="scientific">Gymnopus androsaceus JB14</name>
    <dbReference type="NCBI Taxonomy" id="1447944"/>
    <lineage>
        <taxon>Eukaryota</taxon>
        <taxon>Fungi</taxon>
        <taxon>Dikarya</taxon>
        <taxon>Basidiomycota</taxon>
        <taxon>Agaricomycotina</taxon>
        <taxon>Agaricomycetes</taxon>
        <taxon>Agaricomycetidae</taxon>
        <taxon>Agaricales</taxon>
        <taxon>Marasmiineae</taxon>
        <taxon>Omphalotaceae</taxon>
        <taxon>Gymnopus</taxon>
    </lineage>
</organism>
<dbReference type="EMBL" id="ML769393">
    <property type="protein sequence ID" value="KAE9407931.1"/>
    <property type="molecule type" value="Genomic_DNA"/>
</dbReference>
<dbReference type="AlphaFoldDB" id="A0A6A4IBD2"/>
<evidence type="ECO:0008006" key="3">
    <source>
        <dbReference type="Google" id="ProtNLM"/>
    </source>
</evidence>
<proteinExistence type="predicted"/>
<keyword evidence="2" id="KW-1185">Reference proteome</keyword>
<dbReference type="Proteomes" id="UP000799118">
    <property type="component" value="Unassembled WGS sequence"/>
</dbReference>
<evidence type="ECO:0000313" key="1">
    <source>
        <dbReference type="EMBL" id="KAE9407931.1"/>
    </source>
</evidence>
<gene>
    <name evidence="1" type="ORF">BT96DRAFT_954259</name>
</gene>
<evidence type="ECO:0000313" key="2">
    <source>
        <dbReference type="Proteomes" id="UP000799118"/>
    </source>
</evidence>
<dbReference type="OrthoDB" id="2674421at2759"/>